<name>A0A844W2K9_9RHOB</name>
<dbReference type="CDD" id="cd13603">
    <property type="entry name" value="PBP2_TRAP_Siap_TeaA_like"/>
    <property type="match status" value="1"/>
</dbReference>
<comment type="subcellular location">
    <subcellularLocation>
        <location evidence="1">Periplasm</location>
    </subcellularLocation>
</comment>
<dbReference type="AlphaFoldDB" id="A0A844W2K9"/>
<dbReference type="GO" id="GO:0055085">
    <property type="term" value="P:transmembrane transport"/>
    <property type="evidence" value="ECO:0007669"/>
    <property type="project" value="InterPro"/>
</dbReference>
<dbReference type="NCBIfam" id="NF037995">
    <property type="entry name" value="TRAP_S1"/>
    <property type="match status" value="1"/>
</dbReference>
<evidence type="ECO:0000313" key="7">
    <source>
        <dbReference type="EMBL" id="MWB78017.1"/>
    </source>
</evidence>
<accession>A0A844W2K9</accession>
<dbReference type="PANTHER" id="PTHR33376">
    <property type="match status" value="1"/>
</dbReference>
<dbReference type="PANTHER" id="PTHR33376:SF7">
    <property type="entry name" value="C4-DICARBOXYLATE-BINDING PROTEIN DCTB"/>
    <property type="match status" value="1"/>
</dbReference>
<evidence type="ECO:0000256" key="6">
    <source>
        <dbReference type="SAM" id="SignalP"/>
    </source>
</evidence>
<evidence type="ECO:0000313" key="8">
    <source>
        <dbReference type="Proteomes" id="UP000443843"/>
    </source>
</evidence>
<dbReference type="InterPro" id="IPR038404">
    <property type="entry name" value="TRAP_DctP_sf"/>
</dbReference>
<evidence type="ECO:0000256" key="1">
    <source>
        <dbReference type="ARBA" id="ARBA00004418"/>
    </source>
</evidence>
<evidence type="ECO:0000256" key="5">
    <source>
        <dbReference type="ARBA" id="ARBA00022764"/>
    </source>
</evidence>
<protein>
    <submittedName>
        <fullName evidence="7">C4-dicarboxylate ABC transporter substrate-binding protein</fullName>
    </submittedName>
</protein>
<keyword evidence="8" id="KW-1185">Reference proteome</keyword>
<dbReference type="Proteomes" id="UP000443843">
    <property type="component" value="Unassembled WGS sequence"/>
</dbReference>
<proteinExistence type="inferred from homology"/>
<evidence type="ECO:0000256" key="2">
    <source>
        <dbReference type="ARBA" id="ARBA00009023"/>
    </source>
</evidence>
<reference evidence="7 8" key="1">
    <citation type="submission" date="2019-11" db="EMBL/GenBank/DDBJ databases">
        <title>Pseudooceanicola pacifica sp. nov., isolated from deep-sea sediment of the Pacific Ocean.</title>
        <authorList>
            <person name="Lyu L."/>
        </authorList>
    </citation>
    <scope>NUCLEOTIDE SEQUENCE [LARGE SCALE GENOMIC DNA]</scope>
    <source>
        <strain evidence="7 8">216_PA32_1</strain>
    </source>
</reference>
<dbReference type="Gene3D" id="3.40.190.170">
    <property type="entry name" value="Bacterial extracellular solute-binding protein, family 7"/>
    <property type="match status" value="1"/>
</dbReference>
<evidence type="ECO:0000256" key="4">
    <source>
        <dbReference type="ARBA" id="ARBA00022729"/>
    </source>
</evidence>
<sequence length="330" mass="35641">MHFNRTLTAALAVSAALLTGAAPAAAQSVSLAYDTPPSYDVQPSYRWAKNFTDKLAEAGFEVETFANNSIGGEAERFDQMRSGLLNVDMGGYAFGIQLVPEMEVIRLPFVFDSMEHLSNYLKTSGFIDEMNEKMKGSGVHVLAIIPLTGFAGFFNNKKPIATLADFDGIRMRALDASQLKLIEAIGANGVVIPFSEVPAALQTGVADGYINPVNVPLTFGHGDLLKYYTDSGMFVSVRLAMASESWWDGLSDQDKAKVDAAVAYADNDLMTWTTGAVEVEKQKLRDAGFEVTELSPDARAEFVAATASVVDQLDIPNKDVYLQAIEAAKP</sequence>
<organism evidence="7 8">
    <name type="scientific">Pseudooceanicola pacificus</name>
    <dbReference type="NCBI Taxonomy" id="2676438"/>
    <lineage>
        <taxon>Bacteria</taxon>
        <taxon>Pseudomonadati</taxon>
        <taxon>Pseudomonadota</taxon>
        <taxon>Alphaproteobacteria</taxon>
        <taxon>Rhodobacterales</taxon>
        <taxon>Paracoccaceae</taxon>
        <taxon>Pseudooceanicola</taxon>
    </lineage>
</organism>
<comment type="caution">
    <text evidence="7">The sequence shown here is derived from an EMBL/GenBank/DDBJ whole genome shotgun (WGS) entry which is preliminary data.</text>
</comment>
<dbReference type="Pfam" id="PF03480">
    <property type="entry name" value="DctP"/>
    <property type="match status" value="1"/>
</dbReference>
<dbReference type="RefSeq" id="WP_160382297.1">
    <property type="nucleotide sequence ID" value="NZ_WNXQ01000004.1"/>
</dbReference>
<feature type="chain" id="PRO_5032600391" evidence="6">
    <location>
        <begin position="27"/>
        <end position="330"/>
    </location>
</feature>
<gene>
    <name evidence="7" type="ORF">GLS40_08290</name>
</gene>
<dbReference type="EMBL" id="WNXQ01000004">
    <property type="protein sequence ID" value="MWB78017.1"/>
    <property type="molecule type" value="Genomic_DNA"/>
</dbReference>
<dbReference type="InterPro" id="IPR018389">
    <property type="entry name" value="DctP_fam"/>
</dbReference>
<comment type="similarity">
    <text evidence="2">Belongs to the bacterial solute-binding protein 7 family.</text>
</comment>
<keyword evidence="5" id="KW-0574">Periplasm</keyword>
<feature type="signal peptide" evidence="6">
    <location>
        <begin position="1"/>
        <end position="26"/>
    </location>
</feature>
<keyword evidence="3" id="KW-0813">Transport</keyword>
<dbReference type="GO" id="GO:0042597">
    <property type="term" value="C:periplasmic space"/>
    <property type="evidence" value="ECO:0007669"/>
    <property type="project" value="UniProtKB-SubCell"/>
</dbReference>
<keyword evidence="4 6" id="KW-0732">Signal</keyword>
<evidence type="ECO:0000256" key="3">
    <source>
        <dbReference type="ARBA" id="ARBA00022448"/>
    </source>
</evidence>